<evidence type="ECO:0000313" key="3">
    <source>
        <dbReference type="EMBL" id="ETW09462.1"/>
    </source>
</evidence>
<dbReference type="EMBL" id="KI913952">
    <property type="protein sequence ID" value="ETW09462.1"/>
    <property type="molecule type" value="Genomic_DNA"/>
</dbReference>
<dbReference type="AlphaFoldDB" id="A0A024UU76"/>
<accession>A0A024UU76</accession>
<feature type="region of interest" description="Disordered" evidence="1">
    <location>
        <begin position="1"/>
        <end position="26"/>
    </location>
</feature>
<dbReference type="VEuPathDB" id="FungiDB:H310_00052"/>
<dbReference type="GeneID" id="20077102"/>
<name>A0A024UU76_9STRA</name>
<organism evidence="3">
    <name type="scientific">Aphanomyces invadans</name>
    <dbReference type="NCBI Taxonomy" id="157072"/>
    <lineage>
        <taxon>Eukaryota</taxon>
        <taxon>Sar</taxon>
        <taxon>Stramenopiles</taxon>
        <taxon>Oomycota</taxon>
        <taxon>Saprolegniomycetes</taxon>
        <taxon>Saprolegniales</taxon>
        <taxon>Verrucalvaceae</taxon>
        <taxon>Aphanomyces</taxon>
    </lineage>
</organism>
<keyword evidence="2" id="KW-0812">Transmembrane</keyword>
<feature type="transmembrane region" description="Helical" evidence="2">
    <location>
        <begin position="52"/>
        <end position="74"/>
    </location>
</feature>
<evidence type="ECO:0000256" key="1">
    <source>
        <dbReference type="SAM" id="MobiDB-lite"/>
    </source>
</evidence>
<keyword evidence="2" id="KW-1133">Transmembrane helix</keyword>
<sequence length="121" mass="13779">MNSNPRQSPRVGGQRRRADKTTKENAMVRTLLERKRGQSRKSTRRWRTNEQVYVVQPFLAHLIASLISLLQMILGTLTMQVQQLEAELKINVFVVGTEPQRLTTAPSANAGHDHRLDHLLA</sequence>
<evidence type="ECO:0000256" key="2">
    <source>
        <dbReference type="SAM" id="Phobius"/>
    </source>
</evidence>
<gene>
    <name evidence="3" type="ORF">H310_00052</name>
</gene>
<proteinExistence type="predicted"/>
<protein>
    <submittedName>
        <fullName evidence="3">Uncharacterized protein</fullName>
    </submittedName>
</protein>
<dbReference type="RefSeq" id="XP_008860873.1">
    <property type="nucleotide sequence ID" value="XM_008862651.1"/>
</dbReference>
<keyword evidence="2" id="KW-0472">Membrane</keyword>
<reference evidence="3" key="1">
    <citation type="submission" date="2013-12" db="EMBL/GenBank/DDBJ databases">
        <title>The Genome Sequence of Aphanomyces invadans NJM9701.</title>
        <authorList>
            <consortium name="The Broad Institute Genomics Platform"/>
            <person name="Russ C."/>
            <person name="Tyler B."/>
            <person name="van West P."/>
            <person name="Dieguez-Uribeondo J."/>
            <person name="Young S.K."/>
            <person name="Zeng Q."/>
            <person name="Gargeya S."/>
            <person name="Fitzgerald M."/>
            <person name="Abouelleil A."/>
            <person name="Alvarado L."/>
            <person name="Chapman S.B."/>
            <person name="Gainer-Dewar J."/>
            <person name="Goldberg J."/>
            <person name="Griggs A."/>
            <person name="Gujja S."/>
            <person name="Hansen M."/>
            <person name="Howarth C."/>
            <person name="Imamovic A."/>
            <person name="Ireland A."/>
            <person name="Larimer J."/>
            <person name="McCowan C."/>
            <person name="Murphy C."/>
            <person name="Pearson M."/>
            <person name="Poon T.W."/>
            <person name="Priest M."/>
            <person name="Roberts A."/>
            <person name="Saif S."/>
            <person name="Shea T."/>
            <person name="Sykes S."/>
            <person name="Wortman J."/>
            <person name="Nusbaum C."/>
            <person name="Birren B."/>
        </authorList>
    </citation>
    <scope>NUCLEOTIDE SEQUENCE [LARGE SCALE GENOMIC DNA]</scope>
    <source>
        <strain evidence="3">NJM9701</strain>
    </source>
</reference>